<feature type="compositionally biased region" description="Basic and acidic residues" evidence="2">
    <location>
        <begin position="380"/>
        <end position="392"/>
    </location>
</feature>
<proteinExistence type="predicted"/>
<feature type="region of interest" description="Disordered" evidence="2">
    <location>
        <begin position="84"/>
        <end position="103"/>
    </location>
</feature>
<sequence>MDEDDDFGDFGGFEAADPNENPPEGNVEAGASPWAVFPPVVAQSQPDLLCAQNTFPTYLDPSGINGGPGNNNNNNHQRLDITASATDRQDSPRHHNDTDPARLAENILDGTIRAGVPGLDLTPGQPPSRADNPADIFLNTDQARDNTRVLPDLGVGEGATLPDLGVGEGPSLLPRGVNQIERDLELAATVNSVIQPVLNESASIPGSNGHIAPSASDNISVVSEDGSREMESAANEEIQSLRALNSKLEEDLNRTRNELQQQQKKLAEIEGGHSEEMKSLRQAGHDTLAVVVEQYKESNKVAKLEHQEISTQYIQQKIRELTESFEKSFDQLQAEFKERLDSEEEAHIQRIKEAVEQSRQEQQEKFDKFLEEEREKQKEEIQKALEAERESSQAKLAEAIKASQDASESKMAEAEEKMRKRLQDSEKESRVNVQAALKFEQTKMEENLREVLKEERERNRVAMETVSQQAREDSQQYINQQRQIDSRVRRRHLASLDLFLESARQQIQLLHESEDPHSNQSEPSKSADKDSDADSNS</sequence>
<feature type="coiled-coil region" evidence="1">
    <location>
        <begin position="231"/>
        <end position="272"/>
    </location>
</feature>
<feature type="compositionally biased region" description="Basic and acidic residues" evidence="2">
    <location>
        <begin position="87"/>
        <end position="102"/>
    </location>
</feature>
<protein>
    <submittedName>
        <fullName evidence="3">Uncharacterized protein</fullName>
    </submittedName>
</protein>
<dbReference type="PANTHER" id="PTHR35072:SF1">
    <property type="entry name" value="COILED-COIL DOMAIN-CONTAINING PROTEIN 91"/>
    <property type="match status" value="1"/>
</dbReference>
<dbReference type="GeneID" id="20250393"/>
<evidence type="ECO:0000256" key="2">
    <source>
        <dbReference type="SAM" id="MobiDB-lite"/>
    </source>
</evidence>
<accession>V4BAW7</accession>
<name>V4BAW7_LOTGI</name>
<dbReference type="GO" id="GO:0090160">
    <property type="term" value="P:Golgi to lysosome transport"/>
    <property type="evidence" value="ECO:0007669"/>
    <property type="project" value="TreeGrafter"/>
</dbReference>
<feature type="region of interest" description="Disordered" evidence="2">
    <location>
        <begin position="459"/>
        <end position="487"/>
    </location>
</feature>
<feature type="compositionally biased region" description="Polar residues" evidence="2">
    <location>
        <begin position="465"/>
        <end position="483"/>
    </location>
</feature>
<dbReference type="PANTHER" id="PTHR35072">
    <property type="entry name" value="COILED-COIL DOMAIN-CONTAINING PROTEIN 91"/>
    <property type="match status" value="1"/>
</dbReference>
<dbReference type="KEGG" id="lgi:LOTGIDRAFT_237245"/>
<dbReference type="AlphaFoldDB" id="V4BAW7"/>
<evidence type="ECO:0000313" key="3">
    <source>
        <dbReference type="EMBL" id="ESP04681.1"/>
    </source>
</evidence>
<dbReference type="OMA" id="CAQNRFP"/>
<feature type="region of interest" description="Disordered" evidence="2">
    <location>
        <begin position="507"/>
        <end position="537"/>
    </location>
</feature>
<feature type="compositionally biased region" description="Basic and acidic residues" evidence="2">
    <location>
        <begin position="525"/>
        <end position="537"/>
    </location>
</feature>
<feature type="compositionally biased region" description="Basic and acidic residues" evidence="2">
    <location>
        <begin position="407"/>
        <end position="430"/>
    </location>
</feature>
<keyword evidence="1" id="KW-0175">Coiled coil</keyword>
<dbReference type="GO" id="GO:0005802">
    <property type="term" value="C:trans-Golgi network"/>
    <property type="evidence" value="ECO:0007669"/>
    <property type="project" value="TreeGrafter"/>
</dbReference>
<dbReference type="OrthoDB" id="6146069at2759"/>
<keyword evidence="4" id="KW-1185">Reference proteome</keyword>
<dbReference type="InterPro" id="IPR034592">
    <property type="entry name" value="CCDC91"/>
</dbReference>
<feature type="region of interest" description="Disordered" evidence="2">
    <location>
        <begin position="380"/>
        <end position="430"/>
    </location>
</feature>
<dbReference type="CTD" id="20250393"/>
<dbReference type="STRING" id="225164.V4BAW7"/>
<dbReference type="GO" id="GO:0005829">
    <property type="term" value="C:cytosol"/>
    <property type="evidence" value="ECO:0007669"/>
    <property type="project" value="GOC"/>
</dbReference>
<feature type="region of interest" description="Disordered" evidence="2">
    <location>
        <begin position="1"/>
        <end position="31"/>
    </location>
</feature>
<gene>
    <name evidence="3" type="ORF">LOTGIDRAFT_237245</name>
</gene>
<dbReference type="Proteomes" id="UP000030746">
    <property type="component" value="Unassembled WGS sequence"/>
</dbReference>
<reference evidence="3 4" key="1">
    <citation type="journal article" date="2013" name="Nature">
        <title>Insights into bilaterian evolution from three spiralian genomes.</title>
        <authorList>
            <person name="Simakov O."/>
            <person name="Marletaz F."/>
            <person name="Cho S.J."/>
            <person name="Edsinger-Gonzales E."/>
            <person name="Havlak P."/>
            <person name="Hellsten U."/>
            <person name="Kuo D.H."/>
            <person name="Larsson T."/>
            <person name="Lv J."/>
            <person name="Arendt D."/>
            <person name="Savage R."/>
            <person name="Osoegawa K."/>
            <person name="de Jong P."/>
            <person name="Grimwood J."/>
            <person name="Chapman J.A."/>
            <person name="Shapiro H."/>
            <person name="Aerts A."/>
            <person name="Otillar R.P."/>
            <person name="Terry A.Y."/>
            <person name="Boore J.L."/>
            <person name="Grigoriev I.V."/>
            <person name="Lindberg D.R."/>
            <person name="Seaver E.C."/>
            <person name="Weisblat D.A."/>
            <person name="Putnam N.H."/>
            <person name="Rokhsar D.S."/>
        </authorList>
    </citation>
    <scope>NUCLEOTIDE SEQUENCE [LARGE SCALE GENOMIC DNA]</scope>
</reference>
<dbReference type="EMBL" id="KB199652">
    <property type="protein sequence ID" value="ESP04681.1"/>
    <property type="molecule type" value="Genomic_DNA"/>
</dbReference>
<evidence type="ECO:0000313" key="4">
    <source>
        <dbReference type="Proteomes" id="UP000030746"/>
    </source>
</evidence>
<evidence type="ECO:0000256" key="1">
    <source>
        <dbReference type="SAM" id="Coils"/>
    </source>
</evidence>
<dbReference type="RefSeq" id="XP_009044580.1">
    <property type="nucleotide sequence ID" value="XM_009046332.1"/>
</dbReference>
<dbReference type="HOGENOM" id="CLU_519968_0_0_1"/>
<organism evidence="3 4">
    <name type="scientific">Lottia gigantea</name>
    <name type="common">Giant owl limpet</name>
    <dbReference type="NCBI Taxonomy" id="225164"/>
    <lineage>
        <taxon>Eukaryota</taxon>
        <taxon>Metazoa</taxon>
        <taxon>Spiralia</taxon>
        <taxon>Lophotrochozoa</taxon>
        <taxon>Mollusca</taxon>
        <taxon>Gastropoda</taxon>
        <taxon>Patellogastropoda</taxon>
        <taxon>Lottioidea</taxon>
        <taxon>Lottiidae</taxon>
        <taxon>Lottia</taxon>
    </lineage>
</organism>